<evidence type="ECO:0000313" key="3">
    <source>
        <dbReference type="Proteomes" id="UP001242342"/>
    </source>
</evidence>
<dbReference type="InterPro" id="IPR013783">
    <property type="entry name" value="Ig-like_fold"/>
</dbReference>
<dbReference type="SUPFAM" id="SSF103647">
    <property type="entry name" value="TSP type-3 repeat"/>
    <property type="match status" value="2"/>
</dbReference>
<dbReference type="Pfam" id="PF13585">
    <property type="entry name" value="CHU_C"/>
    <property type="match status" value="1"/>
</dbReference>
<dbReference type="RefSeq" id="WP_305733635.1">
    <property type="nucleotide sequence ID" value="NZ_JAUYVU010000014.1"/>
</dbReference>
<accession>A0ABT9F7L6</accession>
<protein>
    <submittedName>
        <fullName evidence="2">Gliding motility-associated C-terminal domain-containing protein</fullName>
    </submittedName>
</protein>
<dbReference type="NCBIfam" id="NF012196">
    <property type="entry name" value="Ig_like_ice"/>
    <property type="match status" value="5"/>
</dbReference>
<sequence>NTLTATNLTTTTQYRAVVQSGACAEVTSTTATITVGGVVNLTIDNITADNIVNATEAGTTIPVTGTVGGDFNTGDTVTLVINGNTYTGTVDTSGNYSINVPGSDLAADPDTTVDGSFLSATSCSANTNHVYNVDTTAPVPTISVHNITADNIVNATEAGTSIPVTGTVGGDFNTGDTVTLTINGNTYTGTVDASGNYSINVPGSDLAADPDTTVEASVATTDASGNTGSANTNHVYNVDTTAPVPTISVDNITADNIINVTEAGATISVTGTVGGDFNTGDTVTLTINGNTYTGTVDASGNYSINVPGSDLAADPDTTVEASVTTMDTAGNTASATDAHLYNVDTTAPTLSILINDITPDNIIDATEAGTNIPVTGSVGGDFNTGDMVTLTINGNTYTGTVDASGNYSISVPGSELAADPDTTVEASVTTTDTAGNTASATDTHLYNVDTTAPTLSILIDDITPDNIIDATEAGTNIPVTGTVSGDFNTGDTVTLTINGNTYTGTVDASGNYSINVPGSELAADPDTTVEASVTTIDTAGNTVSATDTHLYSLLDSDNDGVPDITDIDDDNDGILDIDEGNGNTDTDEDGIPDSLDSDSDNDGVPDVTEGNDSNSDGVPDSLPSGNDSDGDGLDDTYDTDNEGTPVDIPDNDGDGIPDFQDIDDDNDGINTSDENPGDPDPTTNDALDTDDNGIPDYLDPNTKPCGTPYNIMTPGSDGDNDIFFISCVDRPEYSNNTVEIFNRWGNTVYKASGYNNRDIVFKGISNGRTTINVDEKLPSGTYFYVIDLGDGSKPKVGWLYINR</sequence>
<feature type="region of interest" description="Disordered" evidence="1">
    <location>
        <begin position="553"/>
        <end position="700"/>
    </location>
</feature>
<dbReference type="Proteomes" id="UP001242342">
    <property type="component" value="Unassembled WGS sequence"/>
</dbReference>
<feature type="non-terminal residue" evidence="2">
    <location>
        <position position="1"/>
    </location>
</feature>
<feature type="compositionally biased region" description="Acidic residues" evidence="1">
    <location>
        <begin position="649"/>
        <end position="667"/>
    </location>
</feature>
<dbReference type="InterPro" id="IPR028974">
    <property type="entry name" value="TSP_type-3_rpt"/>
</dbReference>
<organism evidence="2 3">
    <name type="scientific">Tenacibaculum discolor</name>
    <dbReference type="NCBI Taxonomy" id="361581"/>
    <lineage>
        <taxon>Bacteria</taxon>
        <taxon>Pseudomonadati</taxon>
        <taxon>Bacteroidota</taxon>
        <taxon>Flavobacteriia</taxon>
        <taxon>Flavobacteriales</taxon>
        <taxon>Flavobacteriaceae</taxon>
        <taxon>Tenacibaculum</taxon>
    </lineage>
</organism>
<comment type="caution">
    <text evidence="2">The sequence shown here is derived from an EMBL/GenBank/DDBJ whole genome shotgun (WGS) entry which is preliminary data.</text>
</comment>
<dbReference type="InterPro" id="IPR049826">
    <property type="entry name" value="Ig-like_ice"/>
</dbReference>
<feature type="compositionally biased region" description="Acidic residues" evidence="1">
    <location>
        <begin position="556"/>
        <end position="603"/>
    </location>
</feature>
<evidence type="ECO:0000313" key="2">
    <source>
        <dbReference type="EMBL" id="MDP2542694.1"/>
    </source>
</evidence>
<evidence type="ECO:0000256" key="1">
    <source>
        <dbReference type="SAM" id="MobiDB-lite"/>
    </source>
</evidence>
<name>A0ABT9F7L6_9FLAO</name>
<feature type="compositionally biased region" description="Acidic residues" evidence="1">
    <location>
        <begin position="628"/>
        <end position="641"/>
    </location>
</feature>
<reference evidence="2 3" key="1">
    <citation type="submission" date="2023-07" db="EMBL/GenBank/DDBJ databases">
        <title>Genome content predicts the carbon catabolic preferences of heterotrophic bacteria.</title>
        <authorList>
            <person name="Gralka M."/>
        </authorList>
    </citation>
    <scope>NUCLEOTIDE SEQUENCE [LARGE SCALE GENOMIC DNA]</scope>
    <source>
        <strain evidence="2 3">4G03</strain>
    </source>
</reference>
<proteinExistence type="predicted"/>
<dbReference type="EMBL" id="JAUYVU010000014">
    <property type="protein sequence ID" value="MDP2542694.1"/>
    <property type="molecule type" value="Genomic_DNA"/>
</dbReference>
<dbReference type="NCBIfam" id="NF033510">
    <property type="entry name" value="Ca_tandemer"/>
    <property type="match status" value="5"/>
</dbReference>
<dbReference type="Gene3D" id="2.60.40.10">
    <property type="entry name" value="Immunoglobulins"/>
    <property type="match status" value="5"/>
</dbReference>
<dbReference type="Gene3D" id="4.10.1080.10">
    <property type="entry name" value="TSP type-3 repeat"/>
    <property type="match status" value="1"/>
</dbReference>
<gene>
    <name evidence="2" type="ORF">Q8W23_14545</name>
</gene>
<keyword evidence="3" id="KW-1185">Reference proteome</keyword>